<evidence type="ECO:0000259" key="12">
    <source>
        <dbReference type="Pfam" id="PF07715"/>
    </source>
</evidence>
<dbReference type="Proteomes" id="UP000184108">
    <property type="component" value="Unassembled WGS sequence"/>
</dbReference>
<dbReference type="SUPFAM" id="SSF56935">
    <property type="entry name" value="Porins"/>
    <property type="match status" value="1"/>
</dbReference>
<dbReference type="EMBL" id="FQVE01000006">
    <property type="protein sequence ID" value="SHG59902.1"/>
    <property type="molecule type" value="Genomic_DNA"/>
</dbReference>
<keyword evidence="4 8" id="KW-0812">Transmembrane</keyword>
<dbReference type="Gene3D" id="2.170.130.10">
    <property type="entry name" value="TonB-dependent receptor, plug domain"/>
    <property type="match status" value="1"/>
</dbReference>
<keyword evidence="7 8" id="KW-0998">Cell outer membrane</keyword>
<dbReference type="PROSITE" id="PS52016">
    <property type="entry name" value="TONB_DEPENDENT_REC_3"/>
    <property type="match status" value="1"/>
</dbReference>
<feature type="domain" description="TonB-dependent receptor-like beta-barrel" evidence="11">
    <location>
        <begin position="331"/>
        <end position="869"/>
    </location>
</feature>
<evidence type="ECO:0000313" key="13">
    <source>
        <dbReference type="EMBL" id="SHG59902.1"/>
    </source>
</evidence>
<evidence type="ECO:0000256" key="2">
    <source>
        <dbReference type="ARBA" id="ARBA00022448"/>
    </source>
</evidence>
<keyword evidence="3 8" id="KW-1134">Transmembrane beta strand</keyword>
<evidence type="ECO:0000256" key="3">
    <source>
        <dbReference type="ARBA" id="ARBA00022452"/>
    </source>
</evidence>
<evidence type="ECO:0000256" key="6">
    <source>
        <dbReference type="ARBA" id="ARBA00023136"/>
    </source>
</evidence>
<organism evidence="13 14">
    <name type="scientific">Chryseobacterium vrystaatense</name>
    <dbReference type="NCBI Taxonomy" id="307480"/>
    <lineage>
        <taxon>Bacteria</taxon>
        <taxon>Pseudomonadati</taxon>
        <taxon>Bacteroidota</taxon>
        <taxon>Flavobacteriia</taxon>
        <taxon>Flavobacteriales</taxon>
        <taxon>Weeksellaceae</taxon>
        <taxon>Chryseobacterium group</taxon>
        <taxon>Chryseobacterium</taxon>
    </lineage>
</organism>
<keyword evidence="6 8" id="KW-0472">Membrane</keyword>
<comment type="similarity">
    <text evidence="8 9">Belongs to the TonB-dependent receptor family.</text>
</comment>
<dbReference type="NCBIfam" id="TIGR04057">
    <property type="entry name" value="SusC_RagA_signa"/>
    <property type="match status" value="1"/>
</dbReference>
<dbReference type="NCBIfam" id="TIGR04056">
    <property type="entry name" value="OMP_RagA_SusC"/>
    <property type="match status" value="1"/>
</dbReference>
<dbReference type="Gene3D" id="2.40.170.20">
    <property type="entry name" value="TonB-dependent receptor, beta-barrel domain"/>
    <property type="match status" value="1"/>
</dbReference>
<dbReference type="InterPro" id="IPR023996">
    <property type="entry name" value="TonB-dep_OMP_SusC/RagA"/>
</dbReference>
<evidence type="ECO:0000256" key="1">
    <source>
        <dbReference type="ARBA" id="ARBA00004571"/>
    </source>
</evidence>
<dbReference type="AlphaFoldDB" id="A0A1M5L490"/>
<dbReference type="Pfam" id="PF07715">
    <property type="entry name" value="Plug"/>
    <property type="match status" value="1"/>
</dbReference>
<evidence type="ECO:0000256" key="5">
    <source>
        <dbReference type="ARBA" id="ARBA00023077"/>
    </source>
</evidence>
<dbReference type="Pfam" id="PF00593">
    <property type="entry name" value="TonB_dep_Rec_b-barrel"/>
    <property type="match status" value="1"/>
</dbReference>
<evidence type="ECO:0000256" key="7">
    <source>
        <dbReference type="ARBA" id="ARBA00023237"/>
    </source>
</evidence>
<keyword evidence="13" id="KW-0675">Receptor</keyword>
<comment type="subcellular location">
    <subcellularLocation>
        <location evidence="1 8">Cell outer membrane</location>
        <topology evidence="1 8">Multi-pass membrane protein</topology>
    </subcellularLocation>
</comment>
<sequence>MRRIKLPLALAALWVSDIAFAQKTGEQENKIDEVVVIGYGSKKIKDVTGAVTNLKASDANIGGATTNIDQMIGGRVAGIQFKQTSDQPGGGSQTIIRGRNSIFGATDPLYIIDGIPLSEENTAANGSSLNGAANFSAPSKNPLNSINPNDIESIAVLKDASATAIYGSRGANGVIIITTKRGKTGKAKITYDTYYSWQNAIKNYDIMDSQEYVNFWTEMGKTLNSVDTSIHTDWQKQIQRTGIINSHALSMSGGGDNIKYFASLGYFDQEGILKNSGIERYTGRLNLNYTKNKLAINTNIFTSYIKDKNPAIQGDTRNSLVSSAITFAPYLSADHPNLSDPFSDFNVNPLLFLNIKDRTKSDKLNASTDISYEILDGLKPQLKFGYETQNSVNNFFLPNSVPASGMSSIGVHGGIASNSNARNNNYLVEALLNYNKTFGKHQIIGLAGYSIQKFDNELTIAYGEKFPTDILDGNYNLQSASILRSFSNKVPNTLISGFGRIDYTYDGKYSLTASIRRDGSSKFSTGNKWGWFPGASAAWKISEEEFLKDNKTINELKLRAGYGKTGNQGFNNYLSLNTYLVERNGILGQQLISGATLANYTGNKNFKWETTTQFNLGIDFQVFNRVLSGSIDVFNKKTKDLVIPISLPFESGVTQQWINAADTKTNGIEVSLEARIIRKKHLSWNANANFSSIKTTVDKIYGGTSAKSAMDLLGFREGERANAYLAPTFLGLNPDGSMNLSSELQYQGTPDPKFTAGFGNNFKYRNFGLDVFFTASLGQKLFNYAAAQYGIAKPEQPYNLLKDAQYFRAVNGAPASRSGSNYWAYNSHFIEDASFVRLQNITLSYDLPAQQFFGDFISSFKLYFQAQNVWTWTKYSGLNPESSNISYLERSEGIPTPMLPGKIDLGGYPSARTYSLGVNISF</sequence>
<dbReference type="InterPro" id="IPR036942">
    <property type="entry name" value="Beta-barrel_TonB_sf"/>
</dbReference>
<protein>
    <submittedName>
        <fullName evidence="13">TonB-dependent Receptor Plug Domain</fullName>
    </submittedName>
</protein>
<name>A0A1M5L490_9FLAO</name>
<evidence type="ECO:0000313" key="14">
    <source>
        <dbReference type="Proteomes" id="UP000184108"/>
    </source>
</evidence>
<dbReference type="InterPro" id="IPR039426">
    <property type="entry name" value="TonB-dep_rcpt-like"/>
</dbReference>
<keyword evidence="5 9" id="KW-0798">TonB box</keyword>
<evidence type="ECO:0000256" key="10">
    <source>
        <dbReference type="SAM" id="SignalP"/>
    </source>
</evidence>
<dbReference type="InterPro" id="IPR023997">
    <property type="entry name" value="TonB-dep_OMP_SusC/RagA_CS"/>
</dbReference>
<proteinExistence type="inferred from homology"/>
<evidence type="ECO:0000256" key="4">
    <source>
        <dbReference type="ARBA" id="ARBA00022692"/>
    </source>
</evidence>
<dbReference type="InterPro" id="IPR037066">
    <property type="entry name" value="Plug_dom_sf"/>
</dbReference>
<dbReference type="InterPro" id="IPR000531">
    <property type="entry name" value="Beta-barrel_TonB"/>
</dbReference>
<reference evidence="14" key="1">
    <citation type="submission" date="2016-11" db="EMBL/GenBank/DDBJ databases">
        <authorList>
            <person name="Varghese N."/>
            <person name="Submissions S."/>
        </authorList>
    </citation>
    <scope>NUCLEOTIDE SEQUENCE [LARGE SCALE GENOMIC DNA]</scope>
    <source>
        <strain evidence="14">YR203</strain>
    </source>
</reference>
<evidence type="ECO:0000256" key="9">
    <source>
        <dbReference type="RuleBase" id="RU003357"/>
    </source>
</evidence>
<keyword evidence="2 8" id="KW-0813">Transport</keyword>
<evidence type="ECO:0000259" key="11">
    <source>
        <dbReference type="Pfam" id="PF00593"/>
    </source>
</evidence>
<gene>
    <name evidence="13" type="ORF">SAMN02787073_4561</name>
</gene>
<feature type="domain" description="TonB-dependent receptor plug" evidence="12">
    <location>
        <begin position="44"/>
        <end position="174"/>
    </location>
</feature>
<dbReference type="GO" id="GO:0009279">
    <property type="term" value="C:cell outer membrane"/>
    <property type="evidence" value="ECO:0007669"/>
    <property type="project" value="UniProtKB-SubCell"/>
</dbReference>
<dbReference type="RefSeq" id="WP_083536263.1">
    <property type="nucleotide sequence ID" value="NZ_FQVE01000006.1"/>
</dbReference>
<dbReference type="InterPro" id="IPR012910">
    <property type="entry name" value="Plug_dom"/>
</dbReference>
<accession>A0A1M5L490</accession>
<evidence type="ECO:0000256" key="8">
    <source>
        <dbReference type="PROSITE-ProRule" id="PRU01360"/>
    </source>
</evidence>
<feature type="signal peptide" evidence="10">
    <location>
        <begin position="1"/>
        <end position="21"/>
    </location>
</feature>
<feature type="chain" id="PRO_5012477365" evidence="10">
    <location>
        <begin position="22"/>
        <end position="922"/>
    </location>
</feature>
<keyword evidence="10" id="KW-0732">Signal</keyword>